<evidence type="ECO:0000313" key="1">
    <source>
        <dbReference type="EMBL" id="GHJ85283.1"/>
    </source>
</evidence>
<name>A0A8H3YDJ6_9TREE</name>
<reference evidence="1" key="1">
    <citation type="submission" date="2020-07" db="EMBL/GenBank/DDBJ databases">
        <title>Draft Genome Sequence of a Deep-Sea Yeast, Naganishia (Cryptococcus) liquefaciens strain N6.</title>
        <authorList>
            <person name="Han Y.W."/>
            <person name="Kajitani R."/>
            <person name="Morimoto H."/>
            <person name="Parhat M."/>
            <person name="Tsubouchi H."/>
            <person name="Bakenova O."/>
            <person name="Ogata M."/>
            <person name="Argunhan B."/>
            <person name="Aoki R."/>
            <person name="Kajiwara S."/>
            <person name="Itoh T."/>
            <person name="Iwasaki H."/>
        </authorList>
    </citation>
    <scope>NUCLEOTIDE SEQUENCE</scope>
    <source>
        <strain evidence="1">N6</strain>
    </source>
</reference>
<dbReference type="AlphaFoldDB" id="A0A8H3YDJ6"/>
<comment type="caution">
    <text evidence="1">The sequence shown here is derived from an EMBL/GenBank/DDBJ whole genome shotgun (WGS) entry which is preliminary data.</text>
</comment>
<sequence length="73" mass="7703">MPVNVMIPASLVNGFRAGEAKEVCARPETGRVELAETGGTDRKSDIWPICRGAPVNIFVCTGWKGGAELTTGL</sequence>
<proteinExistence type="predicted"/>
<protein>
    <submittedName>
        <fullName evidence="1">Uncharacterized protein</fullName>
    </submittedName>
</protein>
<gene>
    <name evidence="1" type="ORF">NliqN6_1685</name>
</gene>
<evidence type="ECO:0000313" key="2">
    <source>
        <dbReference type="Proteomes" id="UP000620104"/>
    </source>
</evidence>
<dbReference type="Proteomes" id="UP000620104">
    <property type="component" value="Unassembled WGS sequence"/>
</dbReference>
<organism evidence="1 2">
    <name type="scientific">Naganishia liquefaciens</name>
    <dbReference type="NCBI Taxonomy" id="104408"/>
    <lineage>
        <taxon>Eukaryota</taxon>
        <taxon>Fungi</taxon>
        <taxon>Dikarya</taxon>
        <taxon>Basidiomycota</taxon>
        <taxon>Agaricomycotina</taxon>
        <taxon>Tremellomycetes</taxon>
        <taxon>Filobasidiales</taxon>
        <taxon>Filobasidiaceae</taxon>
        <taxon>Naganishia</taxon>
    </lineage>
</organism>
<dbReference type="EMBL" id="BLZA01000011">
    <property type="protein sequence ID" value="GHJ85283.1"/>
    <property type="molecule type" value="Genomic_DNA"/>
</dbReference>
<accession>A0A8H3YDJ6</accession>
<keyword evidence="2" id="KW-1185">Reference proteome</keyword>